<dbReference type="Proteomes" id="UP000738359">
    <property type="component" value="Unassembled WGS sequence"/>
</dbReference>
<feature type="transmembrane region" description="Helical" evidence="1">
    <location>
        <begin position="78"/>
        <end position="94"/>
    </location>
</feature>
<organism evidence="2 3">
    <name type="scientific">Mortierella alpina</name>
    <name type="common">Oleaginous fungus</name>
    <name type="synonym">Mortierella renispora</name>
    <dbReference type="NCBI Taxonomy" id="64518"/>
    <lineage>
        <taxon>Eukaryota</taxon>
        <taxon>Fungi</taxon>
        <taxon>Fungi incertae sedis</taxon>
        <taxon>Mucoromycota</taxon>
        <taxon>Mortierellomycotina</taxon>
        <taxon>Mortierellomycetes</taxon>
        <taxon>Mortierellales</taxon>
        <taxon>Mortierellaceae</taxon>
        <taxon>Mortierella</taxon>
    </lineage>
</organism>
<dbReference type="AlphaFoldDB" id="A0A9P6JAV6"/>
<accession>A0A9P6JAV6</accession>
<name>A0A9P6JAV6_MORAP</name>
<evidence type="ECO:0000313" key="2">
    <source>
        <dbReference type="EMBL" id="KAF9966315.1"/>
    </source>
</evidence>
<evidence type="ECO:0000256" key="1">
    <source>
        <dbReference type="SAM" id="Phobius"/>
    </source>
</evidence>
<proteinExistence type="predicted"/>
<feature type="transmembrane region" description="Helical" evidence="1">
    <location>
        <begin position="130"/>
        <end position="149"/>
    </location>
</feature>
<reference evidence="2" key="1">
    <citation type="journal article" date="2020" name="Fungal Divers.">
        <title>Resolving the Mortierellaceae phylogeny through synthesis of multi-gene phylogenetics and phylogenomics.</title>
        <authorList>
            <person name="Vandepol N."/>
            <person name="Liber J."/>
            <person name="Desiro A."/>
            <person name="Na H."/>
            <person name="Kennedy M."/>
            <person name="Barry K."/>
            <person name="Grigoriev I.V."/>
            <person name="Miller A.N."/>
            <person name="O'Donnell K."/>
            <person name="Stajich J.E."/>
            <person name="Bonito G."/>
        </authorList>
    </citation>
    <scope>NUCLEOTIDE SEQUENCE</scope>
    <source>
        <strain evidence="2">CK1249</strain>
    </source>
</reference>
<dbReference type="EMBL" id="JAAAHY010000167">
    <property type="protein sequence ID" value="KAF9966315.1"/>
    <property type="molecule type" value="Genomic_DNA"/>
</dbReference>
<sequence length="264" mass="29512">MPLHPTLLKTLNLVTYIVTVSTIAFYRDFITDALEGHPNFLTNSSIGFVIPAVNWLLLAGFTLTQWQDSAHDVVVEAINWRLFVSNLIVAAWVVTWRYNWLIVGQILLVINAVLIWRLYVKMRVFTATNLLDYVFVHISFSLYTGLVWLDVFQNFFAAFTNKEGGAQSWAAIGAAAAIFILLAIGNYHAEFSRDPDSWSGAAIALMILSISVEQGDVPVIQITGLVSFGWMIGALVRRALRNVAVWHERAQDEISVGERRGLLG</sequence>
<feature type="transmembrane region" description="Helical" evidence="1">
    <location>
        <begin position="100"/>
        <end position="118"/>
    </location>
</feature>
<gene>
    <name evidence="2" type="ORF">BGZ70_002682</name>
</gene>
<feature type="transmembrane region" description="Helical" evidence="1">
    <location>
        <begin position="169"/>
        <end position="189"/>
    </location>
</feature>
<feature type="transmembrane region" description="Helical" evidence="1">
    <location>
        <begin position="46"/>
        <end position="66"/>
    </location>
</feature>
<dbReference type="OrthoDB" id="2390534at2759"/>
<keyword evidence="3" id="KW-1185">Reference proteome</keyword>
<keyword evidence="1" id="KW-0812">Transmembrane</keyword>
<evidence type="ECO:0000313" key="3">
    <source>
        <dbReference type="Proteomes" id="UP000738359"/>
    </source>
</evidence>
<keyword evidence="1" id="KW-0472">Membrane</keyword>
<keyword evidence="1" id="KW-1133">Transmembrane helix</keyword>
<protein>
    <submittedName>
        <fullName evidence="2">Uncharacterized protein</fullName>
    </submittedName>
</protein>
<comment type="caution">
    <text evidence="2">The sequence shown here is derived from an EMBL/GenBank/DDBJ whole genome shotgun (WGS) entry which is preliminary data.</text>
</comment>
<feature type="transmembrane region" description="Helical" evidence="1">
    <location>
        <begin position="7"/>
        <end position="26"/>
    </location>
</feature>